<evidence type="ECO:0000313" key="1">
    <source>
        <dbReference type="EMBL" id="MCC2188670.1"/>
    </source>
</evidence>
<evidence type="ECO:0000313" key="2">
    <source>
        <dbReference type="Proteomes" id="UP001197875"/>
    </source>
</evidence>
<name>A0AAE3J5G4_9FIRM</name>
<proteinExistence type="predicted"/>
<sequence length="242" mass="28312">MKKIAILQSNYIPWKGYFDLINLVDEFILYDDMQYTRRDWRNRNKIKTPSGLQWLSIPVINKGKFYQKINETEVLDHDWCHDHWRAISLNYCKAPFFKEYEDRIRSVYEACEKETYLSRINYRFLTELCDILGIHTKITWSSDYTLSEGKTERLVNLCLSAGGDAYLSGPAAKDYIVDQCFIDANVKLAYMDYSGYPEYPQSFGAFEHGVSVLDLIFHTGPDAHRYMKSFPDSIHPGGDLFK</sequence>
<keyword evidence="2" id="KW-1185">Reference proteome</keyword>
<dbReference type="RefSeq" id="WP_178046930.1">
    <property type="nucleotide sequence ID" value="NZ_JAJEPR010000003.1"/>
</dbReference>
<dbReference type="AlphaFoldDB" id="A0AAE3J5G4"/>
<dbReference type="InterPro" id="IPR014985">
    <property type="entry name" value="WbqC"/>
</dbReference>
<dbReference type="Proteomes" id="UP001197875">
    <property type="component" value="Unassembled WGS sequence"/>
</dbReference>
<gene>
    <name evidence="1" type="ORF">LKD71_02335</name>
</gene>
<organism evidence="1 2">
    <name type="scientific">Fusicatenibacter faecihominis</name>
    <dbReference type="NCBI Taxonomy" id="2881276"/>
    <lineage>
        <taxon>Bacteria</taxon>
        <taxon>Bacillati</taxon>
        <taxon>Bacillota</taxon>
        <taxon>Clostridia</taxon>
        <taxon>Lachnospirales</taxon>
        <taxon>Lachnospiraceae</taxon>
        <taxon>Fusicatenibacter</taxon>
    </lineage>
</organism>
<dbReference type="EMBL" id="JAJEPR010000003">
    <property type="protein sequence ID" value="MCC2188670.1"/>
    <property type="molecule type" value="Genomic_DNA"/>
</dbReference>
<protein>
    <submittedName>
        <fullName evidence="1">WbqC family protein</fullName>
    </submittedName>
</protein>
<accession>A0AAE3J5G4</accession>
<reference evidence="1 2" key="1">
    <citation type="submission" date="2021-10" db="EMBL/GenBank/DDBJ databases">
        <title>Anaerobic single-cell dispensing facilitates the cultivation of human gut bacteria.</title>
        <authorList>
            <person name="Afrizal A."/>
        </authorList>
    </citation>
    <scope>NUCLEOTIDE SEQUENCE [LARGE SCALE GENOMIC DNA]</scope>
    <source>
        <strain evidence="1 2">CLA-AA-H277</strain>
    </source>
</reference>
<dbReference type="Pfam" id="PF08889">
    <property type="entry name" value="WbqC"/>
    <property type="match status" value="1"/>
</dbReference>
<comment type="caution">
    <text evidence="1">The sequence shown here is derived from an EMBL/GenBank/DDBJ whole genome shotgun (WGS) entry which is preliminary data.</text>
</comment>